<proteinExistence type="predicted"/>
<gene>
    <name evidence="2" type="ORF">NPIL_368901</name>
</gene>
<keyword evidence="3" id="KW-1185">Reference proteome</keyword>
<dbReference type="OrthoDB" id="7482335at2759"/>
<organism evidence="2 3">
    <name type="scientific">Nephila pilipes</name>
    <name type="common">Giant wood spider</name>
    <name type="synonym">Nephila maculata</name>
    <dbReference type="NCBI Taxonomy" id="299642"/>
    <lineage>
        <taxon>Eukaryota</taxon>
        <taxon>Metazoa</taxon>
        <taxon>Ecdysozoa</taxon>
        <taxon>Arthropoda</taxon>
        <taxon>Chelicerata</taxon>
        <taxon>Arachnida</taxon>
        <taxon>Araneae</taxon>
        <taxon>Araneomorphae</taxon>
        <taxon>Entelegynae</taxon>
        <taxon>Araneoidea</taxon>
        <taxon>Nephilidae</taxon>
        <taxon>Nephila</taxon>
    </lineage>
</organism>
<feature type="region of interest" description="Disordered" evidence="1">
    <location>
        <begin position="1"/>
        <end position="75"/>
    </location>
</feature>
<dbReference type="AlphaFoldDB" id="A0A8X6NWF7"/>
<comment type="caution">
    <text evidence="2">The sequence shown here is derived from an EMBL/GenBank/DDBJ whole genome shotgun (WGS) entry which is preliminary data.</text>
</comment>
<sequence length="319" mass="34602">MRTRRLKCERNSPEPWEQSRVAGGRGSLSPAGPLSDRRDYPLNLSILISGGKENNSDSPSSGERTGRSPAPNPCLEQGNVAFGRVGSVDLECAGSSRDQGIFLRGCEARSRAPWFPLGSPASRVAWECSFKTDEGNGWALEVQCRGRFGPVSSASAEASEGAPLTWGRRPRAQEAVQPGCTRPLPEDAAPRSFLWAVRADTRMWTPNFFGCSDLFRPGPQRTVASDSSPPNYVLLVVPVGSRVAVRTLSGRGRWPSSPAPLLFFPFGGRRCCGAVGRCPTRPVLKHGPRSLTCVRVTGSRRTHGRKQIDSFFVVGIPRK</sequence>
<evidence type="ECO:0000256" key="1">
    <source>
        <dbReference type="SAM" id="MobiDB-lite"/>
    </source>
</evidence>
<dbReference type="Proteomes" id="UP000887013">
    <property type="component" value="Unassembled WGS sequence"/>
</dbReference>
<evidence type="ECO:0000313" key="2">
    <source>
        <dbReference type="EMBL" id="GFT34484.1"/>
    </source>
</evidence>
<dbReference type="EMBL" id="BMAW01013521">
    <property type="protein sequence ID" value="GFT34484.1"/>
    <property type="molecule type" value="Genomic_DNA"/>
</dbReference>
<name>A0A8X6NWF7_NEPPI</name>
<protein>
    <submittedName>
        <fullName evidence="2">Uncharacterized protein</fullName>
    </submittedName>
</protein>
<evidence type="ECO:0000313" key="3">
    <source>
        <dbReference type="Proteomes" id="UP000887013"/>
    </source>
</evidence>
<feature type="compositionally biased region" description="Polar residues" evidence="1">
    <location>
        <begin position="52"/>
        <end position="63"/>
    </location>
</feature>
<feature type="compositionally biased region" description="Basic and acidic residues" evidence="1">
    <location>
        <begin position="1"/>
        <end position="12"/>
    </location>
</feature>
<feature type="region of interest" description="Disordered" evidence="1">
    <location>
        <begin position="159"/>
        <end position="184"/>
    </location>
</feature>
<accession>A0A8X6NWF7</accession>
<reference evidence="2" key="1">
    <citation type="submission" date="2020-08" db="EMBL/GenBank/DDBJ databases">
        <title>Multicomponent nature underlies the extraordinary mechanical properties of spider dragline silk.</title>
        <authorList>
            <person name="Kono N."/>
            <person name="Nakamura H."/>
            <person name="Mori M."/>
            <person name="Yoshida Y."/>
            <person name="Ohtoshi R."/>
            <person name="Malay A.D."/>
            <person name="Moran D.A.P."/>
            <person name="Tomita M."/>
            <person name="Numata K."/>
            <person name="Arakawa K."/>
        </authorList>
    </citation>
    <scope>NUCLEOTIDE SEQUENCE</scope>
</reference>